<dbReference type="CDD" id="cd01991">
    <property type="entry name" value="Asn_synthase_B_C"/>
    <property type="match status" value="1"/>
</dbReference>
<dbReference type="InterPro" id="IPR017932">
    <property type="entry name" value="GATase_2_dom"/>
</dbReference>
<dbReference type="GO" id="GO:0006529">
    <property type="term" value="P:asparagine biosynthetic process"/>
    <property type="evidence" value="ECO:0007669"/>
    <property type="project" value="UniProtKB-KW"/>
</dbReference>
<dbReference type="Pfam" id="PF13522">
    <property type="entry name" value="GATase_6"/>
    <property type="match status" value="1"/>
</dbReference>
<keyword evidence="12" id="KW-0436">Ligase</keyword>
<evidence type="ECO:0000256" key="4">
    <source>
        <dbReference type="ARBA" id="ARBA00022741"/>
    </source>
</evidence>
<feature type="domain" description="Glutamine amidotransferase type-2" evidence="11">
    <location>
        <begin position="2"/>
        <end position="208"/>
    </location>
</feature>
<dbReference type="PIRSF" id="PIRSF001589">
    <property type="entry name" value="Asn_synthetase_glu-h"/>
    <property type="match status" value="1"/>
</dbReference>
<accession>A0AAP2DM24</accession>
<feature type="binding site" evidence="9">
    <location>
        <position position="95"/>
    </location>
    <ligand>
        <name>L-glutamine</name>
        <dbReference type="ChEBI" id="CHEBI:58359"/>
    </ligand>
</feature>
<keyword evidence="4 9" id="KW-0547">Nucleotide-binding</keyword>
<dbReference type="GO" id="GO:0005524">
    <property type="term" value="F:ATP binding"/>
    <property type="evidence" value="ECO:0007669"/>
    <property type="project" value="UniProtKB-KW"/>
</dbReference>
<dbReference type="InterPro" id="IPR001962">
    <property type="entry name" value="Asn_synthase"/>
</dbReference>
<keyword evidence="6 8" id="KW-0315">Glutamine amidotransferase</keyword>
<keyword evidence="5 9" id="KW-0067">ATP-binding</keyword>
<evidence type="ECO:0000256" key="5">
    <source>
        <dbReference type="ARBA" id="ARBA00022840"/>
    </source>
</evidence>
<keyword evidence="13" id="KW-1185">Reference proteome</keyword>
<evidence type="ECO:0000256" key="10">
    <source>
        <dbReference type="PIRSR" id="PIRSR001589-3"/>
    </source>
</evidence>
<comment type="similarity">
    <text evidence="2">Belongs to the asparagine synthetase family.</text>
</comment>
<evidence type="ECO:0000256" key="2">
    <source>
        <dbReference type="ARBA" id="ARBA00005752"/>
    </source>
</evidence>
<dbReference type="RefSeq" id="WP_254161778.1">
    <property type="nucleotide sequence ID" value="NZ_JAHESF010000005.1"/>
</dbReference>
<keyword evidence="8" id="KW-0061">Asparagine biosynthesis</keyword>
<dbReference type="Gene3D" id="3.60.20.10">
    <property type="entry name" value="Glutamine Phosphoribosylpyrophosphate, subunit 1, domain 1"/>
    <property type="match status" value="1"/>
</dbReference>
<dbReference type="GO" id="GO:0004066">
    <property type="term" value="F:asparagine synthase (glutamine-hydrolyzing) activity"/>
    <property type="evidence" value="ECO:0007669"/>
    <property type="project" value="UniProtKB-EC"/>
</dbReference>
<evidence type="ECO:0000259" key="11">
    <source>
        <dbReference type="PROSITE" id="PS51278"/>
    </source>
</evidence>
<dbReference type="GO" id="GO:0005829">
    <property type="term" value="C:cytosol"/>
    <property type="evidence" value="ECO:0007669"/>
    <property type="project" value="TreeGrafter"/>
</dbReference>
<protein>
    <recommendedName>
        <fullName evidence="3">asparagine synthase (glutamine-hydrolyzing)</fullName>
        <ecNumber evidence="3">6.3.5.4</ecNumber>
    </recommendedName>
</protein>
<dbReference type="InterPro" id="IPR014729">
    <property type="entry name" value="Rossmann-like_a/b/a_fold"/>
</dbReference>
<dbReference type="AlphaFoldDB" id="A0AAP2DM24"/>
<proteinExistence type="inferred from homology"/>
<feature type="active site" description="For GATase activity" evidence="8">
    <location>
        <position position="2"/>
    </location>
</feature>
<evidence type="ECO:0000256" key="6">
    <source>
        <dbReference type="ARBA" id="ARBA00022962"/>
    </source>
</evidence>
<dbReference type="SUPFAM" id="SSF56235">
    <property type="entry name" value="N-terminal nucleophile aminohydrolases (Ntn hydrolases)"/>
    <property type="match status" value="1"/>
</dbReference>
<comment type="catalytic activity">
    <reaction evidence="7">
        <text>L-aspartate + L-glutamine + ATP + H2O = L-asparagine + L-glutamate + AMP + diphosphate + H(+)</text>
        <dbReference type="Rhea" id="RHEA:12228"/>
        <dbReference type="ChEBI" id="CHEBI:15377"/>
        <dbReference type="ChEBI" id="CHEBI:15378"/>
        <dbReference type="ChEBI" id="CHEBI:29985"/>
        <dbReference type="ChEBI" id="CHEBI:29991"/>
        <dbReference type="ChEBI" id="CHEBI:30616"/>
        <dbReference type="ChEBI" id="CHEBI:33019"/>
        <dbReference type="ChEBI" id="CHEBI:58048"/>
        <dbReference type="ChEBI" id="CHEBI:58359"/>
        <dbReference type="ChEBI" id="CHEBI:456215"/>
        <dbReference type="EC" id="6.3.5.4"/>
    </reaction>
</comment>
<comment type="caution">
    <text evidence="12">The sequence shown here is derived from an EMBL/GenBank/DDBJ whole genome shotgun (WGS) entry which is preliminary data.</text>
</comment>
<evidence type="ECO:0000313" key="12">
    <source>
        <dbReference type="EMBL" id="MBT1696494.1"/>
    </source>
</evidence>
<evidence type="ECO:0000256" key="7">
    <source>
        <dbReference type="ARBA" id="ARBA00048741"/>
    </source>
</evidence>
<comment type="pathway">
    <text evidence="1">Amino-acid biosynthesis; L-asparagine biosynthesis; L-asparagine from L-aspartate (L-Gln route): step 1/1.</text>
</comment>
<dbReference type="InterPro" id="IPR033738">
    <property type="entry name" value="AsnB_N"/>
</dbReference>
<dbReference type="CDD" id="cd00712">
    <property type="entry name" value="AsnB"/>
    <property type="match status" value="1"/>
</dbReference>
<organism evidence="12 13">
    <name type="scientific">Chryseosolibacter histidini</name>
    <dbReference type="NCBI Taxonomy" id="2782349"/>
    <lineage>
        <taxon>Bacteria</taxon>
        <taxon>Pseudomonadati</taxon>
        <taxon>Bacteroidota</taxon>
        <taxon>Cytophagia</taxon>
        <taxon>Cytophagales</taxon>
        <taxon>Chryseotaleaceae</taxon>
        <taxon>Chryseosolibacter</taxon>
    </lineage>
</organism>
<evidence type="ECO:0000256" key="1">
    <source>
        <dbReference type="ARBA" id="ARBA00005187"/>
    </source>
</evidence>
<dbReference type="InterPro" id="IPR006426">
    <property type="entry name" value="Asn_synth_AEB"/>
</dbReference>
<keyword evidence="8" id="KW-0028">Amino-acid biosynthesis</keyword>
<evidence type="ECO:0000256" key="8">
    <source>
        <dbReference type="PIRSR" id="PIRSR001589-1"/>
    </source>
</evidence>
<reference evidence="12 13" key="1">
    <citation type="submission" date="2021-05" db="EMBL/GenBank/DDBJ databases">
        <title>A Polyphasic approach of four new species of the genus Ohtaekwangia: Ohtaekwangia histidinii sp. nov., Ohtaekwangia cretensis sp. nov., Ohtaekwangia indiensis sp. nov., Ohtaekwangia reichenbachii sp. nov. from diverse environment.</title>
        <authorList>
            <person name="Octaviana S."/>
        </authorList>
    </citation>
    <scope>NUCLEOTIDE SEQUENCE [LARGE SCALE GENOMIC DNA]</scope>
    <source>
        <strain evidence="12 13">PWU4</strain>
    </source>
</reference>
<dbReference type="PANTHER" id="PTHR43284:SF1">
    <property type="entry name" value="ASPARAGINE SYNTHETASE"/>
    <property type="match status" value="1"/>
</dbReference>
<dbReference type="Gene3D" id="3.40.50.620">
    <property type="entry name" value="HUPs"/>
    <property type="match status" value="1"/>
</dbReference>
<dbReference type="Pfam" id="PF00733">
    <property type="entry name" value="Asn_synthase"/>
    <property type="match status" value="1"/>
</dbReference>
<dbReference type="InterPro" id="IPR029055">
    <property type="entry name" value="Ntn_hydrolases_N"/>
</dbReference>
<dbReference type="PANTHER" id="PTHR43284">
    <property type="entry name" value="ASPARAGINE SYNTHETASE (GLUTAMINE-HYDROLYZING)"/>
    <property type="match status" value="1"/>
</dbReference>
<name>A0AAP2DM24_9BACT</name>
<dbReference type="EC" id="6.3.5.4" evidence="3"/>
<feature type="site" description="Important for beta-aspartyl-AMP intermediate formation" evidence="10">
    <location>
        <position position="360"/>
    </location>
</feature>
<feature type="binding site" evidence="9">
    <location>
        <position position="284"/>
    </location>
    <ligand>
        <name>ATP</name>
        <dbReference type="ChEBI" id="CHEBI:30616"/>
    </ligand>
</feature>
<evidence type="ECO:0000256" key="3">
    <source>
        <dbReference type="ARBA" id="ARBA00012737"/>
    </source>
</evidence>
<dbReference type="NCBIfam" id="TIGR01536">
    <property type="entry name" value="asn_synth_AEB"/>
    <property type="match status" value="1"/>
</dbReference>
<dbReference type="InterPro" id="IPR051786">
    <property type="entry name" value="ASN_synthetase/amidase"/>
</dbReference>
<dbReference type="EMBL" id="JAHESF010000005">
    <property type="protein sequence ID" value="MBT1696494.1"/>
    <property type="molecule type" value="Genomic_DNA"/>
</dbReference>
<evidence type="ECO:0000256" key="9">
    <source>
        <dbReference type="PIRSR" id="PIRSR001589-2"/>
    </source>
</evidence>
<dbReference type="Proteomes" id="UP001319200">
    <property type="component" value="Unassembled WGS sequence"/>
</dbReference>
<sequence length="625" mass="72592">MCGISGFIDKHKTLHDLKLMQQQLNHRGPDAGGVFFENNIGLAHNRLSIIDLSTNANQPFYFEDLVLIFNGEVYNYVEIKEALVKLGYHFATNSDTEVLIKGFHAWGVKIVDRIIGMFAFAVVNKTTRELYLFRDRMGVKPLFYQADGDRITFASELKAFLRNGSGGQVDVGGLGEYLKYGYTVSNHNTFFSDIKKVPPGHYIRFAQGALEITKYWDACDYILDPITNLSEEQLTDRLEELMTDAFKYRMVSDVPVGIFFSGGVDSTALVAILSKQFQLNTFTIGFDDPRFDETGYAREIAKYFKTNHTERILRLDEAKQRLYEFYKIYDEPFYDSSGIPTSLVTQIARENNMKVVLSSEGGDELFAGYPSYMRFFNIGSRTLFYPKPLRKIAGNIGEMLDGDFTGRRWGNKWAKFSQVIKSNDWMEFYLRCISTVTEATAKRNIEGYIPSLETDIPRHVIDSVAHPVDLFMLWDIKHLIPNDYLVKTDRATMHHGVEGREPFLDHRLIEFALRVPLQYKVKDGNPKYLLKKVLQRYIPEKYFNRPKMGFSVPLFSWFKKDMDRLFDEKLARATFNQAWPQIDHQWIEKQLRIYRHSKSVDKEMNLVMMWKFLGLMLWHEEYMGG</sequence>
<dbReference type="PROSITE" id="PS51278">
    <property type="entry name" value="GATASE_TYPE_2"/>
    <property type="match status" value="1"/>
</dbReference>
<dbReference type="SUPFAM" id="SSF52402">
    <property type="entry name" value="Adenine nucleotide alpha hydrolases-like"/>
    <property type="match status" value="1"/>
</dbReference>
<gene>
    <name evidence="12" type="primary">asnB</name>
    <name evidence="12" type="ORF">KK083_06385</name>
</gene>
<evidence type="ECO:0000313" key="13">
    <source>
        <dbReference type="Proteomes" id="UP001319200"/>
    </source>
</evidence>